<organism evidence="2">
    <name type="scientific">hydrothermal vent metagenome</name>
    <dbReference type="NCBI Taxonomy" id="652676"/>
    <lineage>
        <taxon>unclassified sequences</taxon>
        <taxon>metagenomes</taxon>
        <taxon>ecological metagenomes</taxon>
    </lineage>
</organism>
<dbReference type="Pfam" id="PF00117">
    <property type="entry name" value="GATase"/>
    <property type="match status" value="1"/>
</dbReference>
<feature type="domain" description="Glutamine amidotransferase" evidence="1">
    <location>
        <begin position="15"/>
        <end position="147"/>
    </location>
</feature>
<dbReference type="SUPFAM" id="SSF52317">
    <property type="entry name" value="Class I glutamine amidotransferase-like"/>
    <property type="match status" value="1"/>
</dbReference>
<evidence type="ECO:0000313" key="2">
    <source>
        <dbReference type="EMBL" id="VAW16986.1"/>
    </source>
</evidence>
<proteinExistence type="predicted"/>
<dbReference type="PANTHER" id="PTHR42695">
    <property type="entry name" value="GLUTAMINE AMIDOTRANSFERASE YLR126C-RELATED"/>
    <property type="match status" value="1"/>
</dbReference>
<evidence type="ECO:0000259" key="1">
    <source>
        <dbReference type="Pfam" id="PF00117"/>
    </source>
</evidence>
<dbReference type="EMBL" id="UOEO01000061">
    <property type="protein sequence ID" value="VAW16986.1"/>
    <property type="molecule type" value="Genomic_DNA"/>
</dbReference>
<dbReference type="AlphaFoldDB" id="A0A3B0UBW9"/>
<name>A0A3B0UBW9_9ZZZZ</name>
<keyword evidence="2" id="KW-0808">Transferase</keyword>
<dbReference type="InterPro" id="IPR017926">
    <property type="entry name" value="GATASE"/>
</dbReference>
<sequence length="204" mass="22786">TYRVFEGVFPKSPNDADGWLISGSKYSVYDDRDWIAPLEQFLRAAYEKSVPIIGVCFGHQLLAQALGGRVEKFTGGWSLGPVRYKMQDQDEDHASEQEVTIIAWHMDQVVELPKDARVTGSSDFCPYAMLAYGQKALTIQPHPEFSRQLVADLIEFRRDLLPPAIAEKAMAGLDVDLSTQAIAGQFERFFKNAAAKRVATAQED</sequence>
<gene>
    <name evidence="2" type="ORF">MNBD_ALPHA12-1157</name>
</gene>
<dbReference type="GO" id="GO:0005829">
    <property type="term" value="C:cytosol"/>
    <property type="evidence" value="ECO:0007669"/>
    <property type="project" value="TreeGrafter"/>
</dbReference>
<keyword evidence="2" id="KW-0315">Glutamine amidotransferase</keyword>
<protein>
    <submittedName>
        <fullName evidence="2">Glutamine amidotransferase, class I</fullName>
    </submittedName>
</protein>
<dbReference type="InterPro" id="IPR044992">
    <property type="entry name" value="ChyE-like"/>
</dbReference>
<reference evidence="2" key="1">
    <citation type="submission" date="2018-06" db="EMBL/GenBank/DDBJ databases">
        <authorList>
            <person name="Zhirakovskaya E."/>
        </authorList>
    </citation>
    <scope>NUCLEOTIDE SEQUENCE</scope>
</reference>
<dbReference type="InterPro" id="IPR029062">
    <property type="entry name" value="Class_I_gatase-like"/>
</dbReference>
<accession>A0A3B0UBW9</accession>
<dbReference type="CDD" id="cd01741">
    <property type="entry name" value="GATase1_1"/>
    <property type="match status" value="1"/>
</dbReference>
<dbReference type="PROSITE" id="PS51273">
    <property type="entry name" value="GATASE_TYPE_1"/>
    <property type="match status" value="1"/>
</dbReference>
<dbReference type="GO" id="GO:0016740">
    <property type="term" value="F:transferase activity"/>
    <property type="evidence" value="ECO:0007669"/>
    <property type="project" value="UniProtKB-KW"/>
</dbReference>
<dbReference type="Gene3D" id="3.40.50.880">
    <property type="match status" value="1"/>
</dbReference>
<dbReference type="PANTHER" id="PTHR42695:SF5">
    <property type="entry name" value="GLUTAMINE AMIDOTRANSFERASE YLR126C-RELATED"/>
    <property type="match status" value="1"/>
</dbReference>
<feature type="non-terminal residue" evidence="2">
    <location>
        <position position="1"/>
    </location>
</feature>